<dbReference type="AlphaFoldDB" id="A0A2T4U414"/>
<organism evidence="1 2">
    <name type="scientific">Alkalicoccus saliphilus</name>
    <dbReference type="NCBI Taxonomy" id="200989"/>
    <lineage>
        <taxon>Bacteria</taxon>
        <taxon>Bacillati</taxon>
        <taxon>Bacillota</taxon>
        <taxon>Bacilli</taxon>
        <taxon>Bacillales</taxon>
        <taxon>Bacillaceae</taxon>
        <taxon>Alkalicoccus</taxon>
    </lineage>
</organism>
<evidence type="ECO:0000313" key="1">
    <source>
        <dbReference type="EMBL" id="PTL38142.1"/>
    </source>
</evidence>
<dbReference type="Proteomes" id="UP000240509">
    <property type="component" value="Unassembled WGS sequence"/>
</dbReference>
<sequence length="65" mass="7574">MQKHFAFNRPAVEEIFGWAAPYPPTSFFHGPVTASFYIEKNVLLFINAALYSVKLMPVQRRLRQM</sequence>
<gene>
    <name evidence="1" type="ORF">C6Y45_12680</name>
</gene>
<keyword evidence="2" id="KW-1185">Reference proteome</keyword>
<name>A0A2T4U414_9BACI</name>
<reference evidence="1 2" key="1">
    <citation type="submission" date="2018-03" db="EMBL/GenBank/DDBJ databases">
        <title>Alkalicoccus saliphilus sp. nov., isolated from a mineral pool.</title>
        <authorList>
            <person name="Zhao B."/>
        </authorList>
    </citation>
    <scope>NUCLEOTIDE SEQUENCE [LARGE SCALE GENOMIC DNA]</scope>
    <source>
        <strain evidence="1 2">6AG</strain>
    </source>
</reference>
<accession>A0A2T4U414</accession>
<protein>
    <submittedName>
        <fullName evidence="1">Uncharacterized protein</fullName>
    </submittedName>
</protein>
<comment type="caution">
    <text evidence="1">The sequence shown here is derived from an EMBL/GenBank/DDBJ whole genome shotgun (WGS) entry which is preliminary data.</text>
</comment>
<evidence type="ECO:0000313" key="2">
    <source>
        <dbReference type="Proteomes" id="UP000240509"/>
    </source>
</evidence>
<dbReference type="EMBL" id="PZJJ01000023">
    <property type="protein sequence ID" value="PTL38142.1"/>
    <property type="molecule type" value="Genomic_DNA"/>
</dbReference>
<proteinExistence type="predicted"/>